<organism evidence="3 4">
    <name type="scientific">Mesorhizobium liriopis</name>
    <dbReference type="NCBI Taxonomy" id="2953882"/>
    <lineage>
        <taxon>Bacteria</taxon>
        <taxon>Pseudomonadati</taxon>
        <taxon>Pseudomonadota</taxon>
        <taxon>Alphaproteobacteria</taxon>
        <taxon>Hyphomicrobiales</taxon>
        <taxon>Phyllobacteriaceae</taxon>
        <taxon>Mesorhizobium</taxon>
    </lineage>
</organism>
<evidence type="ECO:0000313" key="3">
    <source>
        <dbReference type="EMBL" id="MCO6049754.1"/>
    </source>
</evidence>
<dbReference type="SUPFAM" id="SSF81469">
    <property type="entry name" value="Bacterial aa3 type cytochrome c oxidase subunit IV"/>
    <property type="match status" value="1"/>
</dbReference>
<accession>A0ABT1C4M0</accession>
<sequence>MAEHHTSGPLEMGAKMDYPEHEKTYDRFLILTKYGTLAVVALLIAMAFGLLGGGGFISSIILFVLILAVGSLALR</sequence>
<dbReference type="Gene3D" id="1.20.5.160">
    <property type="entry name" value="Bacterial aa3 type cytochrome c oxidase subunit IV"/>
    <property type="match status" value="1"/>
</dbReference>
<dbReference type="EMBL" id="JAMXQS010000004">
    <property type="protein sequence ID" value="MCO6049754.1"/>
    <property type="molecule type" value="Genomic_DNA"/>
</dbReference>
<keyword evidence="4" id="KW-1185">Reference proteome</keyword>
<feature type="transmembrane region" description="Helical" evidence="1">
    <location>
        <begin position="28"/>
        <end position="50"/>
    </location>
</feature>
<keyword evidence="1" id="KW-0812">Transmembrane</keyword>
<feature type="transmembrane region" description="Helical" evidence="1">
    <location>
        <begin position="56"/>
        <end position="74"/>
    </location>
</feature>
<keyword evidence="1" id="KW-1133">Transmembrane helix</keyword>
<evidence type="ECO:0000313" key="4">
    <source>
        <dbReference type="Proteomes" id="UP001205906"/>
    </source>
</evidence>
<dbReference type="RefSeq" id="WP_252817872.1">
    <property type="nucleotide sequence ID" value="NZ_JAMXQS010000004.1"/>
</dbReference>
<dbReference type="InterPro" id="IPR012422">
    <property type="entry name" value="Cyt_c_oxidase_su4_bac-aa3"/>
</dbReference>
<reference evidence="3 4" key="1">
    <citation type="submission" date="2022-06" db="EMBL/GenBank/DDBJ databases">
        <title>Mesorhizobium sp. strain RP14 Genome sequencing and assembly.</title>
        <authorList>
            <person name="Kim I."/>
        </authorList>
    </citation>
    <scope>NUCLEOTIDE SEQUENCE [LARGE SCALE GENOMIC DNA]</scope>
    <source>
        <strain evidence="4">RP14(2022)</strain>
    </source>
</reference>
<protein>
    <submittedName>
        <fullName evidence="3">Aa3-type cytochrome c oxidase subunit IV</fullName>
    </submittedName>
</protein>
<feature type="domain" description="Cytochrome c oxidase subunit IV bacterial aa3 type" evidence="2">
    <location>
        <begin position="5"/>
        <end position="50"/>
    </location>
</feature>
<dbReference type="Pfam" id="PF07835">
    <property type="entry name" value="COX4_pro_2"/>
    <property type="match status" value="1"/>
</dbReference>
<evidence type="ECO:0000259" key="2">
    <source>
        <dbReference type="Pfam" id="PF07835"/>
    </source>
</evidence>
<dbReference type="Proteomes" id="UP001205906">
    <property type="component" value="Unassembled WGS sequence"/>
</dbReference>
<proteinExistence type="predicted"/>
<dbReference type="InterPro" id="IPR036596">
    <property type="entry name" value="Cyt-C_aa3_sf"/>
</dbReference>
<keyword evidence="1" id="KW-0472">Membrane</keyword>
<comment type="caution">
    <text evidence="3">The sequence shown here is derived from an EMBL/GenBank/DDBJ whole genome shotgun (WGS) entry which is preliminary data.</text>
</comment>
<name>A0ABT1C4M0_9HYPH</name>
<evidence type="ECO:0000256" key="1">
    <source>
        <dbReference type="SAM" id="Phobius"/>
    </source>
</evidence>
<gene>
    <name evidence="3" type="ORF">NGM99_08105</name>
</gene>